<dbReference type="KEGG" id="cthr:CTHT_0053850"/>
<gene>
    <name evidence="2" type="ORF">CTHT_0053850</name>
</gene>
<name>G0SBK0_CHATD</name>
<feature type="region of interest" description="Disordered" evidence="1">
    <location>
        <begin position="79"/>
        <end position="101"/>
    </location>
</feature>
<dbReference type="Proteomes" id="UP000008066">
    <property type="component" value="Unassembled WGS sequence"/>
</dbReference>
<keyword evidence="3" id="KW-1185">Reference proteome</keyword>
<sequence length="267" mass="29078">MTVVAVIVTPPPPKYSASWQSWQQAPSMEMDEEEQSKSSVDVDADDDSLDQDHSFTLHMAGDRRRWRRQRISCSVQCAKVHKEEHKNEPEPSPPTPAPKSNKCLKMSDDDCGTASVKTAEHTSPLEVIAQKHGDEISNFVAKHPGLEEVLQDILMATMPPGERGLQSLQSRLSSVGTWGYKNRNTAHTAAQWKGVRAFGRGTRGGWTASSPQRAAIRHAQRRCYCCNGPMTATPGQPVAGTILIGWIADDYHLAALGLLAGRAAAGA</sequence>
<dbReference type="GeneID" id="18259423"/>
<feature type="compositionally biased region" description="Basic and acidic residues" evidence="1">
    <location>
        <begin position="80"/>
        <end position="89"/>
    </location>
</feature>
<evidence type="ECO:0000313" key="2">
    <source>
        <dbReference type="EMBL" id="EGS18776.1"/>
    </source>
</evidence>
<proteinExistence type="predicted"/>
<dbReference type="AlphaFoldDB" id="G0SBK0"/>
<evidence type="ECO:0000256" key="1">
    <source>
        <dbReference type="SAM" id="MobiDB-lite"/>
    </source>
</evidence>
<dbReference type="EMBL" id="GL988045">
    <property type="protein sequence ID" value="EGS18776.1"/>
    <property type="molecule type" value="Genomic_DNA"/>
</dbReference>
<feature type="compositionally biased region" description="Basic and acidic residues" evidence="1">
    <location>
        <begin position="50"/>
        <end position="61"/>
    </location>
</feature>
<organism evidence="3">
    <name type="scientific">Chaetomium thermophilum (strain DSM 1495 / CBS 144.50 / IMI 039719)</name>
    <name type="common">Thermochaetoides thermophila</name>
    <dbReference type="NCBI Taxonomy" id="759272"/>
    <lineage>
        <taxon>Eukaryota</taxon>
        <taxon>Fungi</taxon>
        <taxon>Dikarya</taxon>
        <taxon>Ascomycota</taxon>
        <taxon>Pezizomycotina</taxon>
        <taxon>Sordariomycetes</taxon>
        <taxon>Sordariomycetidae</taxon>
        <taxon>Sordariales</taxon>
        <taxon>Chaetomiaceae</taxon>
        <taxon>Thermochaetoides</taxon>
    </lineage>
</organism>
<dbReference type="OrthoDB" id="18412at2759"/>
<accession>G0SBK0</accession>
<feature type="compositionally biased region" description="Low complexity" evidence="1">
    <location>
        <begin position="16"/>
        <end position="25"/>
    </location>
</feature>
<protein>
    <submittedName>
        <fullName evidence="2">Uncharacterized protein</fullName>
    </submittedName>
</protein>
<dbReference type="HOGENOM" id="CLU_1042076_0_0_1"/>
<feature type="region of interest" description="Disordered" evidence="1">
    <location>
        <begin position="1"/>
        <end position="61"/>
    </location>
</feature>
<dbReference type="RefSeq" id="XP_006695721.1">
    <property type="nucleotide sequence ID" value="XM_006695658.1"/>
</dbReference>
<evidence type="ECO:0000313" key="3">
    <source>
        <dbReference type="Proteomes" id="UP000008066"/>
    </source>
</evidence>
<reference evidence="2 3" key="1">
    <citation type="journal article" date="2011" name="Cell">
        <title>Insight into structure and assembly of the nuclear pore complex by utilizing the genome of a eukaryotic thermophile.</title>
        <authorList>
            <person name="Amlacher S."/>
            <person name="Sarges P."/>
            <person name="Flemming D."/>
            <person name="van Noort V."/>
            <person name="Kunze R."/>
            <person name="Devos D.P."/>
            <person name="Arumugam M."/>
            <person name="Bork P."/>
            <person name="Hurt E."/>
        </authorList>
    </citation>
    <scope>NUCLEOTIDE SEQUENCE [LARGE SCALE GENOMIC DNA]</scope>
    <source>
        <strain evidence="3">DSM 1495 / CBS 144.50 / IMI 039719</strain>
    </source>
</reference>